<reference evidence="1 2" key="1">
    <citation type="submission" date="2019-10" db="EMBL/GenBank/DDBJ databases">
        <title>Complete genome sequence of Variovorax paradoxus 5C-2.</title>
        <authorList>
            <person name="Gogoleva N.E."/>
            <person name="Balkin A.S."/>
        </authorList>
    </citation>
    <scope>NUCLEOTIDE SEQUENCE [LARGE SCALE GENOMIC DNA]</scope>
    <source>
        <strain evidence="1 2">5C-2</strain>
    </source>
</reference>
<name>A0A5Q0M4X1_VARPD</name>
<evidence type="ECO:0000313" key="1">
    <source>
        <dbReference type="EMBL" id="QFZ84529.1"/>
    </source>
</evidence>
<dbReference type="EMBL" id="CP045644">
    <property type="protein sequence ID" value="QFZ84529.1"/>
    <property type="molecule type" value="Genomic_DNA"/>
</dbReference>
<dbReference type="AlphaFoldDB" id="A0A5Q0M4X1"/>
<protein>
    <submittedName>
        <fullName evidence="1">Uncharacterized protein</fullName>
    </submittedName>
</protein>
<organism evidence="1 2">
    <name type="scientific">Variovorax paradoxus</name>
    <dbReference type="NCBI Taxonomy" id="34073"/>
    <lineage>
        <taxon>Bacteria</taxon>
        <taxon>Pseudomonadati</taxon>
        <taxon>Pseudomonadota</taxon>
        <taxon>Betaproteobacteria</taxon>
        <taxon>Burkholderiales</taxon>
        <taxon>Comamonadaceae</taxon>
        <taxon>Variovorax</taxon>
    </lineage>
</organism>
<dbReference type="RefSeq" id="WP_153283148.1">
    <property type="nucleotide sequence ID" value="NZ_CP045644.1"/>
</dbReference>
<dbReference type="Proteomes" id="UP000326780">
    <property type="component" value="Chromosome"/>
</dbReference>
<gene>
    <name evidence="1" type="ORF">GFK26_18035</name>
</gene>
<evidence type="ECO:0000313" key="2">
    <source>
        <dbReference type="Proteomes" id="UP000326780"/>
    </source>
</evidence>
<accession>A0A5Q0M4X1</accession>
<sequence>MKAYEIVNDERVDYAETLALAKAKAVDLTEIVYLPGVRVYEVEIKTDKAAVIGLLNQEHKLPATGLIVRTGREWRVTNRGGLKEHISG</sequence>
<proteinExistence type="predicted"/>